<keyword evidence="4" id="KW-0963">Cytoplasm</keyword>
<evidence type="ECO:0000313" key="12">
    <source>
        <dbReference type="Proteomes" id="UP001445076"/>
    </source>
</evidence>
<dbReference type="InterPro" id="IPR005201">
    <property type="entry name" value="TIM_ENGase"/>
</dbReference>
<keyword evidence="6" id="KW-0326">Glycosidase</keyword>
<dbReference type="Gene3D" id="2.60.120.260">
    <property type="entry name" value="Galactose-binding domain-like"/>
    <property type="match status" value="1"/>
</dbReference>
<dbReference type="InterPro" id="IPR017853">
    <property type="entry name" value="GH"/>
</dbReference>
<evidence type="ECO:0000256" key="3">
    <source>
        <dbReference type="ARBA" id="ARBA00012566"/>
    </source>
</evidence>
<dbReference type="EMBL" id="JARKIK010000047">
    <property type="protein sequence ID" value="KAK8735429.1"/>
    <property type="molecule type" value="Genomic_DNA"/>
</dbReference>
<evidence type="ECO:0000256" key="1">
    <source>
        <dbReference type="ARBA" id="ARBA00004514"/>
    </source>
</evidence>
<comment type="catalytic activity">
    <reaction evidence="7">
        <text>an N(4)-(oligosaccharide-(1-&gt;3)-[oligosaccharide-(1-&gt;6)]-beta-D-Man-(1-&gt;4)-beta-D-GlcNAc-(1-&gt;4)-alpha-D-GlcNAc)-L-asparaginyl-[protein] + H2O = an oligosaccharide-(1-&gt;3)-[oligosaccharide-(1-&gt;6)]-beta-D-Man-(1-&gt;4)-D-GlcNAc + N(4)-(N-acetyl-beta-D-glucosaminyl)-L-asparaginyl-[protein]</text>
        <dbReference type="Rhea" id="RHEA:73067"/>
        <dbReference type="Rhea" id="RHEA-COMP:12603"/>
        <dbReference type="Rhea" id="RHEA-COMP:18176"/>
        <dbReference type="ChEBI" id="CHEBI:15377"/>
        <dbReference type="ChEBI" id="CHEBI:132248"/>
        <dbReference type="ChEBI" id="CHEBI:192714"/>
        <dbReference type="ChEBI" id="CHEBI:192715"/>
        <dbReference type="EC" id="3.2.1.96"/>
    </reaction>
</comment>
<keyword evidence="12" id="KW-1185">Reference proteome</keyword>
<dbReference type="AlphaFoldDB" id="A0AAW0X510"/>
<name>A0AAW0X510_CHEQU</name>
<sequence>MAPTEELSSGEIYPLKTWEELLEWTGQNLHNVIVNTKKLCSRVSPHSPSHPKTLVCHDMKGGYLEDRLFSGSKNKDAYRFYHWSGIDTFVYFSHHFVTIPPPGWINTAHHHGVKVLGTLITEWDEGANICQKMLANEDSVAACVSQLVKIANYHSFEGWLINIENKIDPEQVEQLRDFVQKLTLAMKESLPDALVLWYDSVTTRGELCWQNELNNYNRPFFDACDGIFLNYTWTNDHLIRSREVAGERTGQVYVGLDVFGRNFYEGGKFNTHKALEAARLHNLSAAIFAQGWTHETQDNFVEAEKMMWSSLAPYLAHHGPSCLPFRTSFCQGFGSKHFLRGKIEGSNPWYDLSKQQYQPLWSQEQGSATMTLETTEAFTGGGCLRLTTVSPSTVRLFVCGISWRVALIVSLCYKWCGPVVPFSLELHLGPATVTSDTPVTQRIVTLICENNSGKLEDNAHIEENENLASGNSLESTEQVMTENPDQPPMVVDTEENGWTIRSFSIKEVEGNELKQIDLKLEGASSVLVGELDLTNRCIKGLG</sequence>
<dbReference type="FunFam" id="3.20.20.80:FF:000043">
    <property type="entry name" value="cytosolic endo-beta-N-acetylglucosaminidase"/>
    <property type="match status" value="1"/>
</dbReference>
<comment type="caution">
    <text evidence="11">The sequence shown here is derived from an EMBL/GenBank/DDBJ whole genome shotgun (WGS) entry which is preliminary data.</text>
</comment>
<dbReference type="SUPFAM" id="SSF51445">
    <property type="entry name" value="(Trans)glycosidases"/>
    <property type="match status" value="1"/>
</dbReference>
<reference evidence="11 12" key="1">
    <citation type="journal article" date="2024" name="BMC Genomics">
        <title>Genome assembly of redclaw crayfish (Cherax quadricarinatus) provides insights into its immune adaptation and hypoxia tolerance.</title>
        <authorList>
            <person name="Liu Z."/>
            <person name="Zheng J."/>
            <person name="Li H."/>
            <person name="Fang K."/>
            <person name="Wang S."/>
            <person name="He J."/>
            <person name="Zhou D."/>
            <person name="Weng S."/>
            <person name="Chi M."/>
            <person name="Gu Z."/>
            <person name="He J."/>
            <person name="Li F."/>
            <person name="Wang M."/>
        </authorList>
    </citation>
    <scope>NUCLEOTIDE SEQUENCE [LARGE SCALE GENOMIC DNA]</scope>
    <source>
        <strain evidence="11">ZL_2023a</strain>
    </source>
</reference>
<organism evidence="11 12">
    <name type="scientific">Cherax quadricarinatus</name>
    <name type="common">Australian red claw crayfish</name>
    <dbReference type="NCBI Taxonomy" id="27406"/>
    <lineage>
        <taxon>Eukaryota</taxon>
        <taxon>Metazoa</taxon>
        <taxon>Ecdysozoa</taxon>
        <taxon>Arthropoda</taxon>
        <taxon>Crustacea</taxon>
        <taxon>Multicrustacea</taxon>
        <taxon>Malacostraca</taxon>
        <taxon>Eumalacostraca</taxon>
        <taxon>Eucarida</taxon>
        <taxon>Decapoda</taxon>
        <taxon>Pleocyemata</taxon>
        <taxon>Astacidea</taxon>
        <taxon>Parastacoidea</taxon>
        <taxon>Parastacidae</taxon>
        <taxon>Cherax</taxon>
    </lineage>
</organism>
<dbReference type="PANTHER" id="PTHR13246:SF1">
    <property type="entry name" value="CYTOSOLIC ENDO-BETA-N-ACETYLGLUCOSAMINIDASE"/>
    <property type="match status" value="1"/>
</dbReference>
<proteinExistence type="inferred from homology"/>
<evidence type="ECO:0000256" key="8">
    <source>
        <dbReference type="ARBA" id="ARBA00054935"/>
    </source>
</evidence>
<dbReference type="Gene3D" id="3.20.20.80">
    <property type="entry name" value="Glycosidases"/>
    <property type="match status" value="1"/>
</dbReference>
<evidence type="ECO:0000256" key="9">
    <source>
        <dbReference type="ARBA" id="ARBA00072457"/>
    </source>
</evidence>
<accession>A0AAW0X510</accession>
<dbReference type="CDD" id="cd06547">
    <property type="entry name" value="GH85_ENGase"/>
    <property type="match status" value="1"/>
</dbReference>
<dbReference type="PANTHER" id="PTHR13246">
    <property type="entry name" value="ENDO BETA N-ACETYLGLUCOSAMINIDASE"/>
    <property type="match status" value="1"/>
</dbReference>
<feature type="domain" description="Cytosolic endo-beta-N-acetylglucosaminidase TIM barrel" evidence="10">
    <location>
        <begin position="63"/>
        <end position="336"/>
    </location>
</feature>
<evidence type="ECO:0000259" key="10">
    <source>
        <dbReference type="Pfam" id="PF03644"/>
    </source>
</evidence>
<dbReference type="Proteomes" id="UP001445076">
    <property type="component" value="Unassembled WGS sequence"/>
</dbReference>
<evidence type="ECO:0000313" key="11">
    <source>
        <dbReference type="EMBL" id="KAK8735429.1"/>
    </source>
</evidence>
<evidence type="ECO:0000256" key="2">
    <source>
        <dbReference type="ARBA" id="ARBA00007849"/>
    </source>
</evidence>
<keyword evidence="5" id="KW-0378">Hydrolase</keyword>
<evidence type="ECO:0000256" key="5">
    <source>
        <dbReference type="ARBA" id="ARBA00022801"/>
    </source>
</evidence>
<dbReference type="Pfam" id="PF03644">
    <property type="entry name" value="Glyco_hydro_85"/>
    <property type="match status" value="1"/>
</dbReference>
<dbReference type="GO" id="GO:0033925">
    <property type="term" value="F:mannosyl-glycoprotein endo-beta-N-acetylglucosaminidase activity"/>
    <property type="evidence" value="ECO:0007669"/>
    <property type="project" value="UniProtKB-EC"/>
</dbReference>
<dbReference type="GO" id="GO:0005829">
    <property type="term" value="C:cytosol"/>
    <property type="evidence" value="ECO:0007669"/>
    <property type="project" value="UniProtKB-SubCell"/>
</dbReference>
<evidence type="ECO:0000256" key="6">
    <source>
        <dbReference type="ARBA" id="ARBA00023295"/>
    </source>
</evidence>
<comment type="subcellular location">
    <subcellularLocation>
        <location evidence="1">Cytoplasm</location>
        <location evidence="1">Cytosol</location>
    </subcellularLocation>
</comment>
<protein>
    <recommendedName>
        <fullName evidence="9">Cytosolic endo-beta-N-acetylglucosaminidase</fullName>
        <ecNumber evidence="3">3.2.1.96</ecNumber>
    </recommendedName>
</protein>
<evidence type="ECO:0000256" key="7">
    <source>
        <dbReference type="ARBA" id="ARBA00034414"/>
    </source>
</evidence>
<dbReference type="EC" id="3.2.1.96" evidence="3"/>
<dbReference type="InterPro" id="IPR032979">
    <property type="entry name" value="ENGase"/>
</dbReference>
<comment type="function">
    <text evidence="8">Endoglycosidase that releases N-glycans from glycoproteins by cleaving the beta-1,4-glycosidic bond in the N,N'-diacetylchitobiose core. Involved in the processing of free oligosaccharides in the cytosol.</text>
</comment>
<gene>
    <name evidence="11" type="ORF">OTU49_005386</name>
</gene>
<comment type="similarity">
    <text evidence="2">Belongs to the glycosyl hydrolase 85 family.</text>
</comment>
<evidence type="ECO:0000256" key="4">
    <source>
        <dbReference type="ARBA" id="ARBA00022490"/>
    </source>
</evidence>